<comment type="similarity">
    <text evidence="1 12">Belongs to the peptidase S24 family.</text>
</comment>
<reference evidence="16" key="1">
    <citation type="submission" date="2017-09" db="EMBL/GenBank/DDBJ databases">
        <title>Depth-based differentiation of microbial function through sediment-hosted aquifers and enrichment of novel symbionts in the deep terrestrial subsurface.</title>
        <authorList>
            <person name="Probst A.J."/>
            <person name="Ladd B."/>
            <person name="Jarett J.K."/>
            <person name="Geller-Mcgrath D.E."/>
            <person name="Sieber C.M.K."/>
            <person name="Emerson J.B."/>
            <person name="Anantharaman K."/>
            <person name="Thomas B.C."/>
            <person name="Malmstrom R."/>
            <person name="Stieglmeier M."/>
            <person name="Klingl A."/>
            <person name="Woyke T."/>
            <person name="Ryan C.M."/>
            <person name="Banfield J.F."/>
        </authorList>
    </citation>
    <scope>NUCLEOTIDE SEQUENCE [LARGE SCALE GENOMIC DNA]</scope>
</reference>
<dbReference type="SUPFAM" id="SSF46785">
    <property type="entry name" value="Winged helix' DNA-binding domain"/>
    <property type="match status" value="1"/>
</dbReference>
<evidence type="ECO:0000256" key="1">
    <source>
        <dbReference type="ARBA" id="ARBA00007484"/>
    </source>
</evidence>
<protein>
    <submittedName>
        <fullName evidence="15">Repressor LexA</fullName>
    </submittedName>
</protein>
<keyword evidence="7" id="KW-0805">Transcription regulation</keyword>
<evidence type="ECO:0000256" key="7">
    <source>
        <dbReference type="ARBA" id="ARBA00023015"/>
    </source>
</evidence>
<evidence type="ECO:0000256" key="3">
    <source>
        <dbReference type="ARBA" id="ARBA00022705"/>
    </source>
</evidence>
<evidence type="ECO:0000256" key="12">
    <source>
        <dbReference type="RuleBase" id="RU003991"/>
    </source>
</evidence>
<keyword evidence="3" id="KW-0235">DNA replication</keyword>
<evidence type="ECO:0000256" key="9">
    <source>
        <dbReference type="ARBA" id="ARBA00023163"/>
    </source>
</evidence>
<evidence type="ECO:0000256" key="2">
    <source>
        <dbReference type="ARBA" id="ARBA00022491"/>
    </source>
</evidence>
<dbReference type="Proteomes" id="UP000230553">
    <property type="component" value="Unassembled WGS sequence"/>
</dbReference>
<feature type="domain" description="LexA repressor DNA-binding" evidence="14">
    <location>
        <begin position="4"/>
        <end position="66"/>
    </location>
</feature>
<accession>A0A2M7TGC5</accession>
<keyword evidence="4" id="KW-0227">DNA damage</keyword>
<name>A0A2M7TGC5_9BACT</name>
<dbReference type="InterPro" id="IPR039418">
    <property type="entry name" value="LexA-like"/>
</dbReference>
<dbReference type="GO" id="GO:0009432">
    <property type="term" value="P:SOS response"/>
    <property type="evidence" value="ECO:0007669"/>
    <property type="project" value="UniProtKB-KW"/>
</dbReference>
<dbReference type="GO" id="GO:0006281">
    <property type="term" value="P:DNA repair"/>
    <property type="evidence" value="ECO:0007669"/>
    <property type="project" value="UniProtKB-KW"/>
</dbReference>
<evidence type="ECO:0000259" key="14">
    <source>
        <dbReference type="Pfam" id="PF01726"/>
    </source>
</evidence>
<evidence type="ECO:0000259" key="13">
    <source>
        <dbReference type="Pfam" id="PF00717"/>
    </source>
</evidence>
<organism evidence="15 16">
    <name type="scientific">Candidatus Wolfebacteria bacterium CG_4_10_14_0_2_um_filter_39_18</name>
    <dbReference type="NCBI Taxonomy" id="1975061"/>
    <lineage>
        <taxon>Bacteria</taxon>
        <taxon>Candidatus Wolfeibacteriota</taxon>
    </lineage>
</organism>
<keyword evidence="8" id="KW-0238">DNA-binding</keyword>
<evidence type="ECO:0000256" key="11">
    <source>
        <dbReference type="ARBA" id="ARBA00023236"/>
    </source>
</evidence>
<dbReference type="InterPro" id="IPR050077">
    <property type="entry name" value="LexA_repressor"/>
</dbReference>
<proteinExistence type="inferred from homology"/>
<dbReference type="CDD" id="cd06529">
    <property type="entry name" value="S24_LexA-like"/>
    <property type="match status" value="1"/>
</dbReference>
<dbReference type="InterPro" id="IPR036286">
    <property type="entry name" value="LexA/Signal_pep-like_sf"/>
</dbReference>
<evidence type="ECO:0000313" key="16">
    <source>
        <dbReference type="Proteomes" id="UP000230553"/>
    </source>
</evidence>
<dbReference type="InterPro" id="IPR006199">
    <property type="entry name" value="LexA_DNA-bd_dom"/>
</dbReference>
<keyword evidence="11" id="KW-0742">SOS response</keyword>
<dbReference type="Pfam" id="PF01726">
    <property type="entry name" value="LexA_DNA_bind"/>
    <property type="match status" value="1"/>
</dbReference>
<dbReference type="PRINTS" id="PR00726">
    <property type="entry name" value="LEXASERPTASE"/>
</dbReference>
<dbReference type="GO" id="GO:0045892">
    <property type="term" value="P:negative regulation of DNA-templated transcription"/>
    <property type="evidence" value="ECO:0007669"/>
    <property type="project" value="InterPro"/>
</dbReference>
<dbReference type="GO" id="GO:0004252">
    <property type="term" value="F:serine-type endopeptidase activity"/>
    <property type="evidence" value="ECO:0007669"/>
    <property type="project" value="InterPro"/>
</dbReference>
<feature type="domain" description="Peptidase S24/S26A/S26B/S26C" evidence="13">
    <location>
        <begin position="86"/>
        <end position="200"/>
    </location>
</feature>
<dbReference type="InterPro" id="IPR006200">
    <property type="entry name" value="LexA"/>
</dbReference>
<evidence type="ECO:0000256" key="8">
    <source>
        <dbReference type="ARBA" id="ARBA00023125"/>
    </source>
</evidence>
<gene>
    <name evidence="15" type="primary">lexA</name>
    <name evidence="15" type="ORF">COY31_01085</name>
</gene>
<dbReference type="EMBL" id="PFNM01000022">
    <property type="protein sequence ID" value="PIZ45072.1"/>
    <property type="molecule type" value="Genomic_DNA"/>
</dbReference>
<keyword evidence="9" id="KW-0804">Transcription</keyword>
<dbReference type="InterPro" id="IPR015927">
    <property type="entry name" value="Peptidase_S24_S26A/B/C"/>
</dbReference>
<evidence type="ECO:0000256" key="10">
    <source>
        <dbReference type="ARBA" id="ARBA00023204"/>
    </source>
</evidence>
<dbReference type="InterPro" id="IPR006197">
    <property type="entry name" value="Peptidase_S24_LexA"/>
</dbReference>
<keyword evidence="2" id="KW-0678">Repressor</keyword>
<dbReference type="GO" id="GO:0006508">
    <property type="term" value="P:proteolysis"/>
    <property type="evidence" value="ECO:0007669"/>
    <property type="project" value="InterPro"/>
</dbReference>
<dbReference type="PROSITE" id="PS50896">
    <property type="entry name" value="LISH"/>
    <property type="match status" value="1"/>
</dbReference>
<dbReference type="InterPro" id="IPR036390">
    <property type="entry name" value="WH_DNA-bd_sf"/>
</dbReference>
<evidence type="ECO:0000256" key="4">
    <source>
        <dbReference type="ARBA" id="ARBA00022763"/>
    </source>
</evidence>
<dbReference type="Pfam" id="PF00717">
    <property type="entry name" value="Peptidase_S24"/>
    <property type="match status" value="1"/>
</dbReference>
<keyword evidence="5 12" id="KW-0378">Hydrolase</keyword>
<dbReference type="AlphaFoldDB" id="A0A2M7TGC5"/>
<dbReference type="PANTHER" id="PTHR33516:SF2">
    <property type="entry name" value="LEXA REPRESSOR-RELATED"/>
    <property type="match status" value="1"/>
</dbReference>
<evidence type="ECO:0000313" key="15">
    <source>
        <dbReference type="EMBL" id="PIZ45072.1"/>
    </source>
</evidence>
<dbReference type="PANTHER" id="PTHR33516">
    <property type="entry name" value="LEXA REPRESSOR"/>
    <property type="match status" value="1"/>
</dbReference>
<comment type="caution">
    <text evidence="15">The sequence shown here is derived from an EMBL/GenBank/DDBJ whole genome shotgun (WGS) entry which is preliminary data.</text>
</comment>
<dbReference type="InterPro" id="IPR006594">
    <property type="entry name" value="LisH"/>
</dbReference>
<keyword evidence="10" id="KW-0234">DNA repair</keyword>
<dbReference type="GO" id="GO:0006260">
    <property type="term" value="P:DNA replication"/>
    <property type="evidence" value="ECO:0007669"/>
    <property type="project" value="UniProtKB-KW"/>
</dbReference>
<sequence>MVNTITKRQKELLEIIYQYIKDTGYPPTFEEMRESLGVSSNQSIIDLLEKLKKQGLIQKNESIARGISILPAAYEILGEPPLIAFLGFAAAGAPLEVVEISGEWGPVSNNVAMFKNNVFLIKIAGDSMINAGIDDGDVVLVQSQKEFISKDIVLAQIDDSFTIKRFMSEDKPPYVYLKPENPKYPFMPFTEETKLTGKVVSVLKN</sequence>
<dbReference type="GO" id="GO:0003677">
    <property type="term" value="F:DNA binding"/>
    <property type="evidence" value="ECO:0007669"/>
    <property type="project" value="UniProtKB-KW"/>
</dbReference>
<dbReference type="NCBIfam" id="TIGR00498">
    <property type="entry name" value="lexA"/>
    <property type="match status" value="1"/>
</dbReference>
<dbReference type="InterPro" id="IPR036388">
    <property type="entry name" value="WH-like_DNA-bd_sf"/>
</dbReference>
<dbReference type="Gene3D" id="2.10.109.10">
    <property type="entry name" value="Umud Fragment, subunit A"/>
    <property type="match status" value="1"/>
</dbReference>
<evidence type="ECO:0000256" key="6">
    <source>
        <dbReference type="ARBA" id="ARBA00022813"/>
    </source>
</evidence>
<feature type="non-terminal residue" evidence="15">
    <location>
        <position position="205"/>
    </location>
</feature>
<dbReference type="Gene3D" id="1.10.10.10">
    <property type="entry name" value="Winged helix-like DNA-binding domain superfamily/Winged helix DNA-binding domain"/>
    <property type="match status" value="1"/>
</dbReference>
<evidence type="ECO:0000256" key="5">
    <source>
        <dbReference type="ARBA" id="ARBA00022801"/>
    </source>
</evidence>
<keyword evidence="6 12" id="KW-0068">Autocatalytic cleavage</keyword>
<dbReference type="SUPFAM" id="SSF51306">
    <property type="entry name" value="LexA/Signal peptidase"/>
    <property type="match status" value="1"/>
</dbReference>